<evidence type="ECO:0000313" key="13">
    <source>
        <dbReference type="EMBL" id="THV00370.1"/>
    </source>
</evidence>
<feature type="transmembrane region" description="Helical" evidence="11">
    <location>
        <begin position="245"/>
        <end position="268"/>
    </location>
</feature>
<dbReference type="PANTHER" id="PTHR47549">
    <property type="entry name" value="GOLGI APPARATUS MEMBRANE PROTEIN TVP38-RELATED"/>
    <property type="match status" value="1"/>
</dbReference>
<dbReference type="PANTHER" id="PTHR47549:SF2">
    <property type="entry name" value="GOLGI APPARATUS MEMBRANE PROTEIN TVP38"/>
    <property type="match status" value="1"/>
</dbReference>
<dbReference type="InterPro" id="IPR051076">
    <property type="entry name" value="Golgi_membrane_TVP38/TMEM64"/>
</dbReference>
<sequence>MAANSSVSKLDLPVLDETRVELQPSNKAIIEPSLVYEPHPRRRHGHDATMGSVSENYIDLRAMANNRASLARTPSPTPSEHLALTTGAIDWKAMRSWRFWIRKEWFWYYVLAIVLGGVAAVIAIKRVAIIHFLAPATDWMKKTPAAWLIPIAILIVLSYPPLFGHEIVAMVCGVTWGLWIGFGVVAAGTLIGEIATFYSFQHCCSARARKAERSTISYACFARIIRQGGFKVALMIRLSVVPPHFATVVFAICQMNIFVFILAAFLTLPKQMVLVYFGVALSQSATGEETPSSKRITGAVVAVGTLIGSAAMYYVVKQMNKVKPEIIYERRKERQQKMQRMSISQRISNVGQRNSQA</sequence>
<evidence type="ECO:0000256" key="8">
    <source>
        <dbReference type="ARBA" id="ARBA00023034"/>
    </source>
</evidence>
<evidence type="ECO:0000256" key="10">
    <source>
        <dbReference type="SAM" id="MobiDB-lite"/>
    </source>
</evidence>
<evidence type="ECO:0000256" key="1">
    <source>
        <dbReference type="ARBA" id="ARBA00002978"/>
    </source>
</evidence>
<keyword evidence="9 11" id="KW-0472">Membrane</keyword>
<accession>A0A4S8MD08</accession>
<dbReference type="InterPro" id="IPR032816">
    <property type="entry name" value="VTT_dom"/>
</dbReference>
<feature type="transmembrane region" description="Helical" evidence="11">
    <location>
        <begin position="145"/>
        <end position="164"/>
    </location>
</feature>
<feature type="transmembrane region" description="Helical" evidence="11">
    <location>
        <begin position="105"/>
        <end position="124"/>
    </location>
</feature>
<evidence type="ECO:0000259" key="12">
    <source>
        <dbReference type="Pfam" id="PF09335"/>
    </source>
</evidence>
<comment type="subcellular location">
    <subcellularLocation>
        <location evidence="2">Golgi apparatus membrane</location>
        <topology evidence="2">Multi-pass membrane protein</topology>
    </subcellularLocation>
</comment>
<protein>
    <recommendedName>
        <fullName evidence="4">Golgi apparatus membrane protein TVP38</fullName>
    </recommendedName>
    <alternativeName>
        <fullName evidence="5">Golgi apparatus membrane protein tvp38</fullName>
    </alternativeName>
</protein>
<feature type="region of interest" description="Disordered" evidence="10">
    <location>
        <begin position="337"/>
        <end position="357"/>
    </location>
</feature>
<evidence type="ECO:0000256" key="2">
    <source>
        <dbReference type="ARBA" id="ARBA00004653"/>
    </source>
</evidence>
<dbReference type="EMBL" id="ML179105">
    <property type="protein sequence ID" value="THV00370.1"/>
    <property type="molecule type" value="Genomic_DNA"/>
</dbReference>
<dbReference type="OrthoDB" id="166803at2759"/>
<dbReference type="Proteomes" id="UP000297245">
    <property type="component" value="Unassembled WGS sequence"/>
</dbReference>
<evidence type="ECO:0000256" key="4">
    <source>
        <dbReference type="ARBA" id="ARBA00013533"/>
    </source>
</evidence>
<evidence type="ECO:0000256" key="7">
    <source>
        <dbReference type="ARBA" id="ARBA00022989"/>
    </source>
</evidence>
<evidence type="ECO:0000256" key="9">
    <source>
        <dbReference type="ARBA" id="ARBA00023136"/>
    </source>
</evidence>
<dbReference type="Pfam" id="PF09335">
    <property type="entry name" value="VTT_dom"/>
    <property type="match status" value="1"/>
</dbReference>
<keyword evidence="14" id="KW-1185">Reference proteome</keyword>
<evidence type="ECO:0000256" key="3">
    <source>
        <dbReference type="ARBA" id="ARBA00008640"/>
    </source>
</evidence>
<comment type="similarity">
    <text evidence="3">Belongs to the TVP38/TMEM64 family.</text>
</comment>
<evidence type="ECO:0000256" key="11">
    <source>
        <dbReference type="SAM" id="Phobius"/>
    </source>
</evidence>
<keyword evidence="6 11" id="KW-0812">Transmembrane</keyword>
<feature type="transmembrane region" description="Helical" evidence="11">
    <location>
        <begin position="296"/>
        <end position="316"/>
    </location>
</feature>
<organism evidence="13 14">
    <name type="scientific">Dendrothele bispora (strain CBS 962.96)</name>
    <dbReference type="NCBI Taxonomy" id="1314807"/>
    <lineage>
        <taxon>Eukaryota</taxon>
        <taxon>Fungi</taxon>
        <taxon>Dikarya</taxon>
        <taxon>Basidiomycota</taxon>
        <taxon>Agaricomycotina</taxon>
        <taxon>Agaricomycetes</taxon>
        <taxon>Agaricomycetidae</taxon>
        <taxon>Agaricales</taxon>
        <taxon>Agaricales incertae sedis</taxon>
        <taxon>Dendrothele</taxon>
    </lineage>
</organism>
<comment type="function">
    <text evidence="1">Golgi membrane protein involved in vesicular trafficking and spindle migration.</text>
</comment>
<feature type="compositionally biased region" description="Polar residues" evidence="10">
    <location>
        <begin position="342"/>
        <end position="357"/>
    </location>
</feature>
<gene>
    <name evidence="13" type="ORF">K435DRAFT_776593</name>
</gene>
<feature type="transmembrane region" description="Helical" evidence="11">
    <location>
        <begin position="176"/>
        <end position="200"/>
    </location>
</feature>
<evidence type="ECO:0000256" key="5">
    <source>
        <dbReference type="ARBA" id="ARBA00020673"/>
    </source>
</evidence>
<keyword evidence="7 11" id="KW-1133">Transmembrane helix</keyword>
<evidence type="ECO:0000256" key="6">
    <source>
        <dbReference type="ARBA" id="ARBA00022692"/>
    </source>
</evidence>
<name>A0A4S8MD08_DENBC</name>
<dbReference type="GO" id="GO:0000139">
    <property type="term" value="C:Golgi membrane"/>
    <property type="evidence" value="ECO:0007669"/>
    <property type="project" value="UniProtKB-SubCell"/>
</dbReference>
<evidence type="ECO:0000313" key="14">
    <source>
        <dbReference type="Proteomes" id="UP000297245"/>
    </source>
</evidence>
<proteinExistence type="inferred from homology"/>
<feature type="domain" description="VTT" evidence="12">
    <location>
        <begin position="165"/>
        <end position="278"/>
    </location>
</feature>
<keyword evidence="8" id="KW-0333">Golgi apparatus</keyword>
<reference evidence="13 14" key="1">
    <citation type="journal article" date="2019" name="Nat. Ecol. Evol.">
        <title>Megaphylogeny resolves global patterns of mushroom evolution.</title>
        <authorList>
            <person name="Varga T."/>
            <person name="Krizsan K."/>
            <person name="Foldi C."/>
            <person name="Dima B."/>
            <person name="Sanchez-Garcia M."/>
            <person name="Sanchez-Ramirez S."/>
            <person name="Szollosi G.J."/>
            <person name="Szarkandi J.G."/>
            <person name="Papp V."/>
            <person name="Albert L."/>
            <person name="Andreopoulos W."/>
            <person name="Angelini C."/>
            <person name="Antonin V."/>
            <person name="Barry K.W."/>
            <person name="Bougher N.L."/>
            <person name="Buchanan P."/>
            <person name="Buyck B."/>
            <person name="Bense V."/>
            <person name="Catcheside P."/>
            <person name="Chovatia M."/>
            <person name="Cooper J."/>
            <person name="Damon W."/>
            <person name="Desjardin D."/>
            <person name="Finy P."/>
            <person name="Geml J."/>
            <person name="Haridas S."/>
            <person name="Hughes K."/>
            <person name="Justo A."/>
            <person name="Karasinski D."/>
            <person name="Kautmanova I."/>
            <person name="Kiss B."/>
            <person name="Kocsube S."/>
            <person name="Kotiranta H."/>
            <person name="LaButti K.M."/>
            <person name="Lechner B.E."/>
            <person name="Liimatainen K."/>
            <person name="Lipzen A."/>
            <person name="Lukacs Z."/>
            <person name="Mihaltcheva S."/>
            <person name="Morgado L.N."/>
            <person name="Niskanen T."/>
            <person name="Noordeloos M.E."/>
            <person name="Ohm R.A."/>
            <person name="Ortiz-Santana B."/>
            <person name="Ovrebo C."/>
            <person name="Racz N."/>
            <person name="Riley R."/>
            <person name="Savchenko A."/>
            <person name="Shiryaev A."/>
            <person name="Soop K."/>
            <person name="Spirin V."/>
            <person name="Szebenyi C."/>
            <person name="Tomsovsky M."/>
            <person name="Tulloss R.E."/>
            <person name="Uehling J."/>
            <person name="Grigoriev I.V."/>
            <person name="Vagvolgyi C."/>
            <person name="Papp T."/>
            <person name="Martin F.M."/>
            <person name="Miettinen O."/>
            <person name="Hibbett D.S."/>
            <person name="Nagy L.G."/>
        </authorList>
    </citation>
    <scope>NUCLEOTIDE SEQUENCE [LARGE SCALE GENOMIC DNA]</scope>
    <source>
        <strain evidence="13 14">CBS 962.96</strain>
    </source>
</reference>
<dbReference type="AlphaFoldDB" id="A0A4S8MD08"/>